<dbReference type="OrthoDB" id="113131at2759"/>
<evidence type="ECO:0000313" key="2">
    <source>
        <dbReference type="Proteomes" id="UP000237271"/>
    </source>
</evidence>
<organism evidence="1 2">
    <name type="scientific">Phytophthora palmivora</name>
    <dbReference type="NCBI Taxonomy" id="4796"/>
    <lineage>
        <taxon>Eukaryota</taxon>
        <taxon>Sar</taxon>
        <taxon>Stramenopiles</taxon>
        <taxon>Oomycota</taxon>
        <taxon>Peronosporomycetes</taxon>
        <taxon>Peronosporales</taxon>
        <taxon>Peronosporaceae</taxon>
        <taxon>Phytophthora</taxon>
    </lineage>
</organism>
<dbReference type="AlphaFoldDB" id="A0A2P4YSN2"/>
<sequence>MFRLLNVLISDRFYEAFLAVGHQLSRAEIDQGGSTFWSDVATAFGADTSEFSTLITLYTKFEGVDASFAMAHSAAKLKRMWGDVSRNLAATEAKSKVSGEGSNDFWDFCGGRADVYYLDHWCDHRQGGQEFCSTNLYPDDEDNSTKEGWEVTKQHVNRKRRKRSQSADIFERVSELLEMKTKEEIAAMQKDTCNEQKLFIREQRAAQKLTALYSMLDRSSAVTQ</sequence>
<dbReference type="EMBL" id="NCKW01000278">
    <property type="protein sequence ID" value="POM80807.1"/>
    <property type="molecule type" value="Genomic_DNA"/>
</dbReference>
<protein>
    <submittedName>
        <fullName evidence="1">Uncharacterized protein</fullName>
    </submittedName>
</protein>
<comment type="caution">
    <text evidence="1">The sequence shown here is derived from an EMBL/GenBank/DDBJ whole genome shotgun (WGS) entry which is preliminary data.</text>
</comment>
<accession>A0A2P4YSN2</accession>
<proteinExistence type="predicted"/>
<gene>
    <name evidence="1" type="ORF">PHPALM_1307</name>
</gene>
<dbReference type="Proteomes" id="UP000237271">
    <property type="component" value="Unassembled WGS sequence"/>
</dbReference>
<evidence type="ECO:0000313" key="1">
    <source>
        <dbReference type="EMBL" id="POM80807.1"/>
    </source>
</evidence>
<reference evidence="1 2" key="1">
    <citation type="journal article" date="2017" name="Genome Biol. Evol.">
        <title>Phytophthora megakarya and P. palmivora, closely related causal agents of cacao black pod rot, underwent increases in genome sizes and gene numbers by different mechanisms.</title>
        <authorList>
            <person name="Ali S.S."/>
            <person name="Shao J."/>
            <person name="Lary D.J."/>
            <person name="Kronmiller B."/>
            <person name="Shen D."/>
            <person name="Strem M.D."/>
            <person name="Amoako-Attah I."/>
            <person name="Akrofi A.Y."/>
            <person name="Begoude B.A."/>
            <person name="Ten Hoopen G.M."/>
            <person name="Coulibaly K."/>
            <person name="Kebe B.I."/>
            <person name="Melnick R.L."/>
            <person name="Guiltinan M.J."/>
            <person name="Tyler B.M."/>
            <person name="Meinhardt L.W."/>
            <person name="Bailey B.A."/>
        </authorList>
    </citation>
    <scope>NUCLEOTIDE SEQUENCE [LARGE SCALE GENOMIC DNA]</scope>
    <source>
        <strain evidence="2">sbr112.9</strain>
    </source>
</reference>
<keyword evidence="2" id="KW-1185">Reference proteome</keyword>
<name>A0A2P4YSN2_9STRA</name>